<keyword evidence="2" id="KW-1185">Reference proteome</keyword>
<dbReference type="Proteomes" id="UP000192328">
    <property type="component" value="Unassembled WGS sequence"/>
</dbReference>
<name>A0AC61PM94_9FIRM</name>
<gene>
    <name evidence="1" type="ORF">SAMN06297397_1953</name>
</gene>
<dbReference type="EMBL" id="FWXZ01000003">
    <property type="protein sequence ID" value="SMC67606.1"/>
    <property type="molecule type" value="Genomic_DNA"/>
</dbReference>
<evidence type="ECO:0000313" key="1">
    <source>
        <dbReference type="EMBL" id="SMC67606.1"/>
    </source>
</evidence>
<protein>
    <submittedName>
        <fullName evidence="1">LacI family transcriptional regulator</fullName>
    </submittedName>
</protein>
<proteinExistence type="predicted"/>
<sequence>MVRLKDIAEVCGVSVATVSRALNGLTSDSKERTAFIVQTAKDMGYYPNAAARTLKTSRSNNLGIIYEDRMNHEYFSALFDELRREAERHSYDLTFLGRGNYTDKNYYEHARQRSLDGVIVVQADFESAGIIRLATSSIPTVIVDHAYDGCDCVASDNRTSMEQIVRHVYDRGHRRIAFIQGEKGAVSRERLAGFYKICAELGLRVPVEYVQEGHFHNAADCAECIMKLLQLKDKPTCVLCPDDYSCLGALWQLKAQGINVPEDISLVGYDGILVSQMISPCLTTYRQDTARIAQEVFNLMIDSIEFPESHVPKLVTVSGKLVEGETVG</sequence>
<accession>A0AC61PM94</accession>
<evidence type="ECO:0000313" key="2">
    <source>
        <dbReference type="Proteomes" id="UP000192328"/>
    </source>
</evidence>
<comment type="caution">
    <text evidence="1">The sequence shown here is derived from an EMBL/GenBank/DDBJ whole genome shotgun (WGS) entry which is preliminary data.</text>
</comment>
<reference evidence="1" key="1">
    <citation type="submission" date="2017-04" db="EMBL/GenBank/DDBJ databases">
        <authorList>
            <person name="Varghese N."/>
            <person name="Submissions S."/>
        </authorList>
    </citation>
    <scope>NUCLEOTIDE SEQUENCE</scope>
    <source>
        <strain evidence="1">WTE2008</strain>
    </source>
</reference>
<organism evidence="1 2">
    <name type="scientific">Aristaeella lactis</name>
    <dbReference type="NCBI Taxonomy" id="3046383"/>
    <lineage>
        <taxon>Bacteria</taxon>
        <taxon>Bacillati</taxon>
        <taxon>Bacillota</taxon>
        <taxon>Clostridia</taxon>
        <taxon>Eubacteriales</taxon>
        <taxon>Aristaeellaceae</taxon>
        <taxon>Aristaeella</taxon>
    </lineage>
</organism>